<sequence length="184" mass="20827">MYRISIILILGLIAFGCNNSQPVKAPIPELMKPDWNGIDTSVLPIKFGHCLKFNLDSIQRTAIVIDFKEEGSGIWIGLCFLNNDQIFGRQIPSSIINPDCLDLLDLSYLHINALENFQIIESYDINKDKIGIGSVSPVTSLSELNRDYLLGIEQRKKPQIPYNKNLTGINVVRECYFNIEKIKN</sequence>
<dbReference type="EMBL" id="JAGUCO010000046">
    <property type="protein sequence ID" value="MBS2101181.1"/>
    <property type="molecule type" value="Genomic_DNA"/>
</dbReference>
<dbReference type="PROSITE" id="PS51257">
    <property type="entry name" value="PROKAR_LIPOPROTEIN"/>
    <property type="match status" value="1"/>
</dbReference>
<protein>
    <recommendedName>
        <fullName evidence="3">DOMON domain-containing protein</fullName>
    </recommendedName>
</protein>
<evidence type="ECO:0000313" key="2">
    <source>
        <dbReference type="Proteomes" id="UP000708576"/>
    </source>
</evidence>
<reference evidence="1 2" key="1">
    <citation type="journal article" date="2015" name="Int. J. Syst. Evol. Microbiol.">
        <title>Carboxylicivirga linearis sp. nov., isolated from a sea cucumber culture pond.</title>
        <authorList>
            <person name="Wang F.Q."/>
            <person name="Zhou Y.X."/>
            <person name="Lin X.Z."/>
            <person name="Chen G.J."/>
            <person name="Du Z.J."/>
        </authorList>
    </citation>
    <scope>NUCLEOTIDE SEQUENCE [LARGE SCALE GENOMIC DNA]</scope>
    <source>
        <strain evidence="1 2">FB218</strain>
    </source>
</reference>
<proteinExistence type="predicted"/>
<dbReference type="Proteomes" id="UP000708576">
    <property type="component" value="Unassembled WGS sequence"/>
</dbReference>
<accession>A0ABS5K213</accession>
<comment type="caution">
    <text evidence="1">The sequence shown here is derived from an EMBL/GenBank/DDBJ whole genome shotgun (WGS) entry which is preliminary data.</text>
</comment>
<evidence type="ECO:0008006" key="3">
    <source>
        <dbReference type="Google" id="ProtNLM"/>
    </source>
</evidence>
<gene>
    <name evidence="1" type="ORF">KEM10_23045</name>
</gene>
<dbReference type="RefSeq" id="WP_212220470.1">
    <property type="nucleotide sequence ID" value="NZ_JAGUCO010000046.1"/>
</dbReference>
<evidence type="ECO:0000313" key="1">
    <source>
        <dbReference type="EMBL" id="MBS2101181.1"/>
    </source>
</evidence>
<name>A0ABS5K213_9BACT</name>
<organism evidence="1 2">
    <name type="scientific">Carboxylicivirga linearis</name>
    <dbReference type="NCBI Taxonomy" id="1628157"/>
    <lineage>
        <taxon>Bacteria</taxon>
        <taxon>Pseudomonadati</taxon>
        <taxon>Bacteroidota</taxon>
        <taxon>Bacteroidia</taxon>
        <taxon>Marinilabiliales</taxon>
        <taxon>Marinilabiliaceae</taxon>
        <taxon>Carboxylicivirga</taxon>
    </lineage>
</organism>
<keyword evidence="2" id="KW-1185">Reference proteome</keyword>